<dbReference type="CDD" id="cd07246">
    <property type="entry name" value="VOC_like"/>
    <property type="match status" value="1"/>
</dbReference>
<organism evidence="2 3">
    <name type="scientific">Pseudoduganella lurida</name>
    <dbReference type="NCBI Taxonomy" id="1036180"/>
    <lineage>
        <taxon>Bacteria</taxon>
        <taxon>Pseudomonadati</taxon>
        <taxon>Pseudomonadota</taxon>
        <taxon>Betaproteobacteria</taxon>
        <taxon>Burkholderiales</taxon>
        <taxon>Oxalobacteraceae</taxon>
        <taxon>Telluria group</taxon>
        <taxon>Pseudoduganella</taxon>
    </lineage>
</organism>
<keyword evidence="3" id="KW-1185">Reference proteome</keyword>
<accession>A0A562RC20</accession>
<proteinExistence type="predicted"/>
<protein>
    <submittedName>
        <fullName evidence="2">Putative glyoxalase superfamily protein PhnB</fullName>
    </submittedName>
</protein>
<dbReference type="Pfam" id="PF00903">
    <property type="entry name" value="Glyoxalase"/>
    <property type="match status" value="1"/>
</dbReference>
<gene>
    <name evidence="2" type="ORF">IP91_02404</name>
</gene>
<name>A0A562RC20_9BURK</name>
<dbReference type="InterPro" id="IPR037523">
    <property type="entry name" value="VOC_core"/>
</dbReference>
<reference evidence="2 3" key="1">
    <citation type="journal article" date="2015" name="Stand. Genomic Sci.">
        <title>Genomic Encyclopedia of Bacterial and Archaeal Type Strains, Phase III: the genomes of soil and plant-associated and newly described type strains.</title>
        <authorList>
            <person name="Whitman W.B."/>
            <person name="Woyke T."/>
            <person name="Klenk H.P."/>
            <person name="Zhou Y."/>
            <person name="Lilburn T.G."/>
            <person name="Beck B.J."/>
            <person name="De Vos P."/>
            <person name="Vandamme P."/>
            <person name="Eisen J.A."/>
            <person name="Garrity G."/>
            <person name="Hugenholtz P."/>
            <person name="Kyrpides N.C."/>
        </authorList>
    </citation>
    <scope>NUCLEOTIDE SEQUENCE [LARGE SCALE GENOMIC DNA]</scope>
    <source>
        <strain evidence="2 3">CGMCC 1.10822</strain>
    </source>
</reference>
<dbReference type="PANTHER" id="PTHR34109:SF1">
    <property type="entry name" value="VOC DOMAIN-CONTAINING PROTEIN"/>
    <property type="match status" value="1"/>
</dbReference>
<dbReference type="RefSeq" id="WP_229474295.1">
    <property type="nucleotide sequence ID" value="NZ_VLLB01000003.1"/>
</dbReference>
<dbReference type="EMBL" id="VLLB01000003">
    <property type="protein sequence ID" value="TWI66585.1"/>
    <property type="molecule type" value="Genomic_DNA"/>
</dbReference>
<dbReference type="Gene3D" id="3.30.720.120">
    <property type="match status" value="1"/>
</dbReference>
<dbReference type="Gene3D" id="3.30.720.110">
    <property type="match status" value="1"/>
</dbReference>
<dbReference type="SUPFAM" id="SSF54593">
    <property type="entry name" value="Glyoxalase/Bleomycin resistance protein/Dihydroxybiphenyl dioxygenase"/>
    <property type="match status" value="1"/>
</dbReference>
<dbReference type="PROSITE" id="PS51819">
    <property type="entry name" value="VOC"/>
    <property type="match status" value="1"/>
</dbReference>
<dbReference type="PANTHER" id="PTHR34109">
    <property type="entry name" value="BNAUNNG04460D PROTEIN-RELATED"/>
    <property type="match status" value="1"/>
</dbReference>
<comment type="caution">
    <text evidence="2">The sequence shown here is derived from an EMBL/GenBank/DDBJ whole genome shotgun (WGS) entry which is preliminary data.</text>
</comment>
<dbReference type="AlphaFoldDB" id="A0A562RC20"/>
<dbReference type="InterPro" id="IPR029068">
    <property type="entry name" value="Glyas_Bleomycin-R_OHBP_Dase"/>
</dbReference>
<dbReference type="Proteomes" id="UP000318431">
    <property type="component" value="Unassembled WGS sequence"/>
</dbReference>
<evidence type="ECO:0000313" key="2">
    <source>
        <dbReference type="EMBL" id="TWI66585.1"/>
    </source>
</evidence>
<dbReference type="InterPro" id="IPR004360">
    <property type="entry name" value="Glyas_Fos-R_dOase_dom"/>
</dbReference>
<evidence type="ECO:0000313" key="3">
    <source>
        <dbReference type="Proteomes" id="UP000318431"/>
    </source>
</evidence>
<sequence>MSEVKKIPDGMPAIIPHLVCRGAADALEFYKKAFDATEEARLPVPDGSGKLMHAMLRIGGSPVMLVDEFPDYGSFGPQDLKASPVVLHHYVEDVDAAFQRALDAGATTILAPQDMFWGDRYGQVRDPFGHLWSLATHLRDVSPEDAIEASKSAMPCPETTAP</sequence>
<feature type="domain" description="VOC" evidence="1">
    <location>
        <begin position="11"/>
        <end position="137"/>
    </location>
</feature>
<evidence type="ECO:0000259" key="1">
    <source>
        <dbReference type="PROSITE" id="PS51819"/>
    </source>
</evidence>